<comment type="caution">
    <text evidence="12">The sequence shown here is derived from an EMBL/GenBank/DDBJ whole genome shotgun (WGS) entry which is preliminary data.</text>
</comment>
<evidence type="ECO:0000256" key="6">
    <source>
        <dbReference type="ARBA" id="ARBA00023004"/>
    </source>
</evidence>
<evidence type="ECO:0000259" key="11">
    <source>
        <dbReference type="PROSITE" id="PS51296"/>
    </source>
</evidence>
<dbReference type="InterPro" id="IPR036922">
    <property type="entry name" value="Rieske_2Fe-2S_sf"/>
</dbReference>
<dbReference type="PROSITE" id="PS51296">
    <property type="entry name" value="RIESKE"/>
    <property type="match status" value="1"/>
</dbReference>
<dbReference type="InterPro" id="IPR017941">
    <property type="entry name" value="Rieske_2Fe-2S"/>
</dbReference>
<protein>
    <recommendedName>
        <fullName evidence="9">Rieske-type oxygenase</fullName>
    </recommendedName>
</protein>
<keyword evidence="12" id="KW-0503">Monooxygenase</keyword>
<dbReference type="GO" id="GO:0005737">
    <property type="term" value="C:cytoplasm"/>
    <property type="evidence" value="ECO:0007669"/>
    <property type="project" value="TreeGrafter"/>
</dbReference>
<keyword evidence="7" id="KW-0411">Iron-sulfur</keyword>
<keyword evidence="3" id="KW-0479">Metal-binding</keyword>
<dbReference type="SUPFAM" id="SSF55961">
    <property type="entry name" value="Bet v1-like"/>
    <property type="match status" value="1"/>
</dbReference>
<dbReference type="SUPFAM" id="SSF50022">
    <property type="entry name" value="ISP domain"/>
    <property type="match status" value="1"/>
</dbReference>
<evidence type="ECO:0000313" key="12">
    <source>
        <dbReference type="EMBL" id="TDZ80151.1"/>
    </source>
</evidence>
<gene>
    <name evidence="12" type="primary">kshA_4</name>
    <name evidence="12" type="ORF">DE4585_03902</name>
</gene>
<proteinExistence type="predicted"/>
<feature type="domain" description="Rieske" evidence="11">
    <location>
        <begin position="25"/>
        <end position="127"/>
    </location>
</feature>
<reference evidence="12 13" key="1">
    <citation type="journal article" date="2019" name="Sci. Rep.">
        <title>Extended insight into the Mycobacterium chelonae-abscessus complex through whole genome sequencing of Mycobacterium salmoniphilum outbreak and Mycobacterium salmoniphilum-like strains.</title>
        <authorList>
            <person name="Behra P.R.K."/>
            <person name="Das S."/>
            <person name="Pettersson B.M.F."/>
            <person name="Shirreff L."/>
            <person name="DuCote T."/>
            <person name="Jacobsson K.G."/>
            <person name="Ennis D.G."/>
            <person name="Kirsebom L.A."/>
        </authorList>
    </citation>
    <scope>NUCLEOTIDE SEQUENCE [LARGE SCALE GENOMIC DNA]</scope>
    <source>
        <strain evidence="12 13">DE 4585</strain>
    </source>
</reference>
<evidence type="ECO:0000256" key="1">
    <source>
        <dbReference type="ARBA" id="ARBA00001962"/>
    </source>
</evidence>
<dbReference type="PANTHER" id="PTHR21266">
    <property type="entry name" value="IRON-SULFUR DOMAIN CONTAINING PROTEIN"/>
    <property type="match status" value="1"/>
</dbReference>
<dbReference type="GO" id="GO:0046872">
    <property type="term" value="F:metal ion binding"/>
    <property type="evidence" value="ECO:0007669"/>
    <property type="project" value="UniProtKB-KW"/>
</dbReference>
<dbReference type="GO" id="GO:0051537">
    <property type="term" value="F:2 iron, 2 sulfur cluster binding"/>
    <property type="evidence" value="ECO:0007669"/>
    <property type="project" value="UniProtKB-KW"/>
</dbReference>
<organism evidence="12 13">
    <name type="scientific">Mycobacteroides salmoniphilum</name>
    <dbReference type="NCBI Taxonomy" id="404941"/>
    <lineage>
        <taxon>Bacteria</taxon>
        <taxon>Bacillati</taxon>
        <taxon>Actinomycetota</taxon>
        <taxon>Actinomycetes</taxon>
        <taxon>Mycobacteriales</taxon>
        <taxon>Mycobacteriaceae</taxon>
        <taxon>Mycobacteroides</taxon>
    </lineage>
</organism>
<accession>A0A4R8S016</accession>
<keyword evidence="5 12" id="KW-0560">Oxidoreductase</keyword>
<dbReference type="InterPro" id="IPR050584">
    <property type="entry name" value="Cholesterol_7-desaturase"/>
</dbReference>
<evidence type="ECO:0000256" key="8">
    <source>
        <dbReference type="ARBA" id="ARBA00023221"/>
    </source>
</evidence>
<dbReference type="GO" id="GO:0008203">
    <property type="term" value="P:cholesterol metabolic process"/>
    <property type="evidence" value="ECO:0007669"/>
    <property type="project" value="InterPro"/>
</dbReference>
<evidence type="ECO:0000256" key="3">
    <source>
        <dbReference type="ARBA" id="ARBA00022723"/>
    </source>
</evidence>
<dbReference type="Gene3D" id="3.90.380.10">
    <property type="entry name" value="Naphthalene 1,2-dioxygenase Alpha Subunit, Chain A, domain 1"/>
    <property type="match status" value="1"/>
</dbReference>
<dbReference type="PANTHER" id="PTHR21266:SF60">
    <property type="entry name" value="3-KETOSTEROID-9-ALPHA-MONOOXYGENASE, OXYGENASE COMPONENT"/>
    <property type="match status" value="1"/>
</dbReference>
<evidence type="ECO:0000313" key="13">
    <source>
        <dbReference type="Proteomes" id="UP000295117"/>
    </source>
</evidence>
<keyword evidence="4" id="KW-0442">Lipid degradation</keyword>
<evidence type="ECO:0000256" key="10">
    <source>
        <dbReference type="ARBA" id="ARBA00046982"/>
    </source>
</evidence>
<evidence type="ECO:0000256" key="9">
    <source>
        <dbReference type="ARBA" id="ARBA00030944"/>
    </source>
</evidence>
<dbReference type="Pfam" id="PF19298">
    <property type="entry name" value="KshA_C"/>
    <property type="match status" value="1"/>
</dbReference>
<dbReference type="GO" id="GO:0016705">
    <property type="term" value="F:oxidoreductase activity, acting on paired donors, with incorporation or reduction of molecular oxygen"/>
    <property type="evidence" value="ECO:0007669"/>
    <property type="project" value="UniProtKB-ARBA"/>
</dbReference>
<comment type="subunit">
    <text evidence="10">Homotrimer. The two-component system 3-ketosteroid-9-alpha-monooxygenase is composed of an oxygenase component KshA and a reductase component KshB.</text>
</comment>
<dbReference type="Proteomes" id="UP000295117">
    <property type="component" value="Unassembled WGS sequence"/>
</dbReference>
<sequence>MLHPEPLTGQVVSARFPMPMVPEGWYAVARSSAVRAGKIVSLNYFSKALIAYRGRDGVATVRDAHCPHYGAHLGVGGKMVDGTVECPFHGWRFDAQGKCTVAPFAPRAPKVTLRGYPTAEHSGLIFAYIGGQGAPQWNVPAIPEATAREYASPIVDVSTARIHIQEMRENIVDESHFHYIHRQAEPPQIVLETNGPVAYVKSRIARTVAGIHVDNSFDADMYGPGVMVVRTQGRFFSMTALALTTPIDAERSEMTMLYYVRKPRGAALALTPLLKLIFRISAFKEVHHEVAIWDNKIHRAKPILLPHEQGIRALRQWYQQFYPPADQLDGA</sequence>
<dbReference type="AlphaFoldDB" id="A0A4R8S016"/>
<dbReference type="Pfam" id="PF00355">
    <property type="entry name" value="Rieske"/>
    <property type="match status" value="1"/>
</dbReference>
<evidence type="ECO:0000256" key="2">
    <source>
        <dbReference type="ARBA" id="ARBA00022714"/>
    </source>
</evidence>
<dbReference type="EMBL" id="PECH01000008">
    <property type="protein sequence ID" value="TDZ80151.1"/>
    <property type="molecule type" value="Genomic_DNA"/>
</dbReference>
<evidence type="ECO:0000256" key="7">
    <source>
        <dbReference type="ARBA" id="ARBA00023014"/>
    </source>
</evidence>
<evidence type="ECO:0000256" key="5">
    <source>
        <dbReference type="ARBA" id="ARBA00023002"/>
    </source>
</evidence>
<keyword evidence="8" id="KW-0753">Steroid metabolism</keyword>
<dbReference type="GO" id="GO:0016042">
    <property type="term" value="P:lipid catabolic process"/>
    <property type="evidence" value="ECO:0007669"/>
    <property type="project" value="UniProtKB-KW"/>
</dbReference>
<dbReference type="GO" id="GO:0004497">
    <property type="term" value="F:monooxygenase activity"/>
    <property type="evidence" value="ECO:0007669"/>
    <property type="project" value="UniProtKB-KW"/>
</dbReference>
<keyword evidence="8" id="KW-0443">Lipid metabolism</keyword>
<name>A0A4R8S016_9MYCO</name>
<evidence type="ECO:0000256" key="4">
    <source>
        <dbReference type="ARBA" id="ARBA00022963"/>
    </source>
</evidence>
<keyword evidence="2" id="KW-0001">2Fe-2S</keyword>
<dbReference type="CDD" id="cd03469">
    <property type="entry name" value="Rieske_RO_Alpha_N"/>
    <property type="match status" value="1"/>
</dbReference>
<dbReference type="Gene3D" id="2.102.10.10">
    <property type="entry name" value="Rieske [2Fe-2S] iron-sulphur domain"/>
    <property type="match status" value="1"/>
</dbReference>
<dbReference type="InterPro" id="IPR045605">
    <property type="entry name" value="KshA-like_C"/>
</dbReference>
<keyword evidence="6" id="KW-0408">Iron</keyword>
<comment type="cofactor">
    <cofactor evidence="1">
        <name>Fe cation</name>
        <dbReference type="ChEBI" id="CHEBI:24875"/>
    </cofactor>
</comment>